<keyword evidence="3" id="KW-1185">Reference proteome</keyword>
<sequence>MHKTWLQSSEASMDASFGRVRAAHGCRVAVMRAMSAAAGRRRGRRGGAPPLAPLSIAPVESGPEVMIEWDATTGRADRYAAGRGSSATTALHKYCSR</sequence>
<gene>
    <name evidence="2" type="ORF">EVAR_36877_1</name>
</gene>
<dbReference type="AlphaFoldDB" id="A0A4C1WVB9"/>
<accession>A0A4C1WVB9</accession>
<evidence type="ECO:0000313" key="3">
    <source>
        <dbReference type="Proteomes" id="UP000299102"/>
    </source>
</evidence>
<feature type="region of interest" description="Disordered" evidence="1">
    <location>
        <begin position="37"/>
        <end position="57"/>
    </location>
</feature>
<evidence type="ECO:0000256" key="1">
    <source>
        <dbReference type="SAM" id="MobiDB-lite"/>
    </source>
</evidence>
<organism evidence="2 3">
    <name type="scientific">Eumeta variegata</name>
    <name type="common">Bagworm moth</name>
    <name type="synonym">Eumeta japonica</name>
    <dbReference type="NCBI Taxonomy" id="151549"/>
    <lineage>
        <taxon>Eukaryota</taxon>
        <taxon>Metazoa</taxon>
        <taxon>Ecdysozoa</taxon>
        <taxon>Arthropoda</taxon>
        <taxon>Hexapoda</taxon>
        <taxon>Insecta</taxon>
        <taxon>Pterygota</taxon>
        <taxon>Neoptera</taxon>
        <taxon>Endopterygota</taxon>
        <taxon>Lepidoptera</taxon>
        <taxon>Glossata</taxon>
        <taxon>Ditrysia</taxon>
        <taxon>Tineoidea</taxon>
        <taxon>Psychidae</taxon>
        <taxon>Oiketicinae</taxon>
        <taxon>Eumeta</taxon>
    </lineage>
</organism>
<proteinExistence type="predicted"/>
<protein>
    <submittedName>
        <fullName evidence="2">Uncharacterized protein</fullName>
    </submittedName>
</protein>
<reference evidence="2 3" key="1">
    <citation type="journal article" date="2019" name="Commun. Biol.">
        <title>The bagworm genome reveals a unique fibroin gene that provides high tensile strength.</title>
        <authorList>
            <person name="Kono N."/>
            <person name="Nakamura H."/>
            <person name="Ohtoshi R."/>
            <person name="Tomita M."/>
            <person name="Numata K."/>
            <person name="Arakawa K."/>
        </authorList>
    </citation>
    <scope>NUCLEOTIDE SEQUENCE [LARGE SCALE GENOMIC DNA]</scope>
</reference>
<dbReference type="EMBL" id="BGZK01000637">
    <property type="protein sequence ID" value="GBP53994.1"/>
    <property type="molecule type" value="Genomic_DNA"/>
</dbReference>
<name>A0A4C1WVB9_EUMVA</name>
<evidence type="ECO:0000313" key="2">
    <source>
        <dbReference type="EMBL" id="GBP53994.1"/>
    </source>
</evidence>
<dbReference type="OrthoDB" id="7491753at2759"/>
<dbReference type="Proteomes" id="UP000299102">
    <property type="component" value="Unassembled WGS sequence"/>
</dbReference>
<comment type="caution">
    <text evidence="2">The sequence shown here is derived from an EMBL/GenBank/DDBJ whole genome shotgun (WGS) entry which is preliminary data.</text>
</comment>